<proteinExistence type="predicted"/>
<dbReference type="InterPro" id="IPR027417">
    <property type="entry name" value="P-loop_NTPase"/>
</dbReference>
<dbReference type="Pfam" id="PF00202">
    <property type="entry name" value="Aminotran_3"/>
    <property type="match status" value="2"/>
</dbReference>
<evidence type="ECO:0000313" key="5">
    <source>
        <dbReference type="Proteomes" id="UP001489004"/>
    </source>
</evidence>
<keyword evidence="2" id="KW-0032">Aminotransferase</keyword>
<comment type="subcellular location">
    <subcellularLocation>
        <location evidence="1">Mitochondrion</location>
    </subcellularLocation>
</comment>
<protein>
    <submittedName>
        <fullName evidence="4">Uncharacterized protein</fullName>
    </submittedName>
</protein>
<evidence type="ECO:0000256" key="1">
    <source>
        <dbReference type="ARBA" id="ARBA00004173"/>
    </source>
</evidence>
<dbReference type="GO" id="GO:0005739">
    <property type="term" value="C:mitochondrion"/>
    <property type="evidence" value="ECO:0007669"/>
    <property type="project" value="UniProtKB-SubCell"/>
</dbReference>
<dbReference type="EMBL" id="JALJOR010000006">
    <property type="protein sequence ID" value="KAK9815939.1"/>
    <property type="molecule type" value="Genomic_DNA"/>
</dbReference>
<dbReference type="InterPro" id="IPR015421">
    <property type="entry name" value="PyrdxlP-dep_Trfase_major"/>
</dbReference>
<keyword evidence="5" id="KW-1185">Reference proteome</keyword>
<keyword evidence="3" id="KW-0808">Transferase</keyword>
<sequence>MVWGANTGIGKTLISAGLAAAAARSQVELLYLKPVQTGFPDSCDASLVAACSGGRVSYAEHAAALLSKQPPDKPAQPDACSVLARTLFAWEAPTSPHTAVALEGRAITDGQLCSLLRAELNSFASKHAQHAQHLPAMALLETAGGVASPAPSGRLQCDAYRPLRLPGVLVGDGRLGGISATISAHESLLLRGYDTSVVVLMESSPLHQNARALGSHFGPRMLIVSLPACPEPPEGPEPTGAGGASVVDANLQQWIDSTRPQFDEILAHLQQQHQQRVAQLASAADAAQAQLWWPFTQHASLKDQQRITVADSRCGEEFAVYQADAETAAPSLRPQYDACASWWTQGMSAELQPRMVEAIAYGAARYGHIIFPETAYEPAVKLADLLLKSVGKGWADRVFYSDDGSTAVEVALKMAFRTYMLDHNIGAEEAQAAIPELWVVGLQNGYHGDTLGAMDAVAPSPFNGPKQTPWYSGRGLFLDPPTVCMVKGTWQVRQAGASAPPSDTPPVTRFPSREAVFSRDRDGSDLHQAYRRQIEGQLDGSPKPLAACILEPVLQGAGGMALVDPLYQRTLAQACRARNIPVIFDEVFSGLWRLGRVSAAEMLGVSPDIACYAKLLTGGTVPLAATLATKAVFDAFQGASKLDALLHGHSYSGHAIGCSAAVAALQIYSDPTLNPSLCAPASAGRNATCPKAPQCKAACGRLLELWDGAAVKEVSLHPRVKSVMSLGTVLAAELEPAGGGGGL</sequence>
<reference evidence="4 5" key="1">
    <citation type="journal article" date="2024" name="Nat. Commun.">
        <title>Phylogenomics reveals the evolutionary origins of lichenization in chlorophyte algae.</title>
        <authorList>
            <person name="Puginier C."/>
            <person name="Libourel C."/>
            <person name="Otte J."/>
            <person name="Skaloud P."/>
            <person name="Haon M."/>
            <person name="Grisel S."/>
            <person name="Petersen M."/>
            <person name="Berrin J.G."/>
            <person name="Delaux P.M."/>
            <person name="Dal Grande F."/>
            <person name="Keller J."/>
        </authorList>
    </citation>
    <scope>NUCLEOTIDE SEQUENCE [LARGE SCALE GENOMIC DNA]</scope>
    <source>
        <strain evidence="4 5">SAG 2043</strain>
    </source>
</reference>
<dbReference type="Gene3D" id="3.40.50.300">
    <property type="entry name" value="P-loop containing nucleotide triphosphate hydrolases"/>
    <property type="match status" value="1"/>
</dbReference>
<dbReference type="PANTHER" id="PTHR42684">
    <property type="entry name" value="ADENOSYLMETHIONINE-8-AMINO-7-OXONONANOATE AMINOTRANSFERASE"/>
    <property type="match status" value="1"/>
</dbReference>
<dbReference type="Proteomes" id="UP001489004">
    <property type="component" value="Unassembled WGS sequence"/>
</dbReference>
<name>A0AAW1Q6P9_9CHLO</name>
<dbReference type="GO" id="GO:0004141">
    <property type="term" value="F:dethiobiotin synthase activity"/>
    <property type="evidence" value="ECO:0007669"/>
    <property type="project" value="TreeGrafter"/>
</dbReference>
<evidence type="ECO:0000256" key="2">
    <source>
        <dbReference type="ARBA" id="ARBA00022576"/>
    </source>
</evidence>
<dbReference type="InterPro" id="IPR049704">
    <property type="entry name" value="Aminotrans_3_PPA_site"/>
</dbReference>
<dbReference type="GO" id="GO:0004015">
    <property type="term" value="F:adenosylmethionine-8-amino-7-oxononanoate transaminase activity"/>
    <property type="evidence" value="ECO:0007669"/>
    <property type="project" value="TreeGrafter"/>
</dbReference>
<organism evidence="4 5">
    <name type="scientific">[Myrmecia] bisecta</name>
    <dbReference type="NCBI Taxonomy" id="41462"/>
    <lineage>
        <taxon>Eukaryota</taxon>
        <taxon>Viridiplantae</taxon>
        <taxon>Chlorophyta</taxon>
        <taxon>core chlorophytes</taxon>
        <taxon>Trebouxiophyceae</taxon>
        <taxon>Trebouxiales</taxon>
        <taxon>Trebouxiaceae</taxon>
        <taxon>Myrmecia</taxon>
    </lineage>
</organism>
<dbReference type="CDD" id="cd03109">
    <property type="entry name" value="DTBS"/>
    <property type="match status" value="1"/>
</dbReference>
<evidence type="ECO:0000313" key="4">
    <source>
        <dbReference type="EMBL" id="KAK9815939.1"/>
    </source>
</evidence>
<dbReference type="SUPFAM" id="SSF52540">
    <property type="entry name" value="P-loop containing nucleoside triphosphate hydrolases"/>
    <property type="match status" value="1"/>
</dbReference>
<dbReference type="InterPro" id="IPR015424">
    <property type="entry name" value="PyrdxlP-dep_Trfase"/>
</dbReference>
<dbReference type="Pfam" id="PF13500">
    <property type="entry name" value="AAA_26"/>
    <property type="match status" value="1"/>
</dbReference>
<dbReference type="GO" id="GO:0009102">
    <property type="term" value="P:biotin biosynthetic process"/>
    <property type="evidence" value="ECO:0007669"/>
    <property type="project" value="TreeGrafter"/>
</dbReference>
<dbReference type="InterPro" id="IPR005814">
    <property type="entry name" value="Aminotrans_3"/>
</dbReference>
<dbReference type="AlphaFoldDB" id="A0AAW1Q6P9"/>
<dbReference type="PANTHER" id="PTHR42684:SF3">
    <property type="entry name" value="ADENOSYLMETHIONINE-8-AMINO-7-OXONONANOATE AMINOTRANSFERASE"/>
    <property type="match status" value="1"/>
</dbReference>
<gene>
    <name evidence="4" type="ORF">WJX72_012312</name>
</gene>
<evidence type="ECO:0000256" key="3">
    <source>
        <dbReference type="ARBA" id="ARBA00022679"/>
    </source>
</evidence>
<dbReference type="SUPFAM" id="SSF53383">
    <property type="entry name" value="PLP-dependent transferases"/>
    <property type="match status" value="1"/>
</dbReference>
<accession>A0AAW1Q6P9</accession>
<dbReference type="Gene3D" id="3.40.640.10">
    <property type="entry name" value="Type I PLP-dependent aspartate aminotransferase-like (Major domain)"/>
    <property type="match status" value="1"/>
</dbReference>
<dbReference type="GO" id="GO:0030170">
    <property type="term" value="F:pyridoxal phosphate binding"/>
    <property type="evidence" value="ECO:0007669"/>
    <property type="project" value="InterPro"/>
</dbReference>
<dbReference type="PROSITE" id="PS00600">
    <property type="entry name" value="AA_TRANSFER_CLASS_3"/>
    <property type="match status" value="1"/>
</dbReference>
<comment type="caution">
    <text evidence="4">The sequence shown here is derived from an EMBL/GenBank/DDBJ whole genome shotgun (WGS) entry which is preliminary data.</text>
</comment>